<proteinExistence type="predicted"/>
<dbReference type="AlphaFoldDB" id="A0A1V9ZFP3"/>
<evidence type="ECO:0000313" key="1">
    <source>
        <dbReference type="EMBL" id="OQR96711.1"/>
    </source>
</evidence>
<dbReference type="InterPro" id="IPR011989">
    <property type="entry name" value="ARM-like"/>
</dbReference>
<dbReference type="Proteomes" id="UP000243579">
    <property type="component" value="Unassembled WGS sequence"/>
</dbReference>
<comment type="caution">
    <text evidence="1">The sequence shown here is derived from an EMBL/GenBank/DDBJ whole genome shotgun (WGS) entry which is preliminary data.</text>
</comment>
<dbReference type="Gene3D" id="1.25.10.10">
    <property type="entry name" value="Leucine-rich Repeat Variant"/>
    <property type="match status" value="1"/>
</dbReference>
<gene>
    <name evidence="1" type="ORF">ACHHYP_13763</name>
</gene>
<dbReference type="EMBL" id="JNBR01000132">
    <property type="protein sequence ID" value="OQR96711.1"/>
    <property type="molecule type" value="Genomic_DNA"/>
</dbReference>
<accession>A0A1V9ZFP3</accession>
<dbReference type="OrthoDB" id="67883at2759"/>
<sequence length="467" mass="52148">MGGSVSMLRAEIQAHVRVAATYPSFLEPNLYVTRYFLEICEEGEGIRPADRNNAAVLSQMSMLSENDLSTEVGLLAENERAIDVLLRIIETYRSMTPAPEFDTKKRLFARIRRPDPFPDLYEPVAEYDIARNQASLLRMALRCMRMVTVVKDARQYIYAHSACIPVFNRVVDENPLDDFVRQDVKGIFKNLYAGDESVKRIETASIAITVELMTDYDDSPAVSSSPNAAEAGRVQLAAIKRLQVLVHEAPDHVPCHAALLTADAIPAVGRALARFPETYADIYAHTCRLFVTIVSPPRLQADEEAGRPHDERLPKIIGQHGGVEGAVRLLKHCRGFFTRRPQNTTDAPPPAATAVAVKKLSAQEELDALKERMLAPGGSNQEADDTRRALVEEAPRTDWTVPDLAQQALWALDVLSVTEFNRIAMKREKLKFVIREVTLGSKLIVPRRLRLIQWAAVGYPDDDEDPL</sequence>
<protein>
    <submittedName>
        <fullName evidence="1">Uncharacterized protein</fullName>
    </submittedName>
</protein>
<name>A0A1V9ZFP3_ACHHY</name>
<reference evidence="1 2" key="1">
    <citation type="journal article" date="2014" name="Genome Biol. Evol.">
        <title>The secreted proteins of Achlya hypogyna and Thraustotheca clavata identify the ancestral oomycete secretome and reveal gene acquisitions by horizontal gene transfer.</title>
        <authorList>
            <person name="Misner I."/>
            <person name="Blouin N."/>
            <person name="Leonard G."/>
            <person name="Richards T.A."/>
            <person name="Lane C.E."/>
        </authorList>
    </citation>
    <scope>NUCLEOTIDE SEQUENCE [LARGE SCALE GENOMIC DNA]</scope>
    <source>
        <strain evidence="1 2">ATCC 48635</strain>
    </source>
</reference>
<evidence type="ECO:0000313" key="2">
    <source>
        <dbReference type="Proteomes" id="UP000243579"/>
    </source>
</evidence>
<organism evidence="1 2">
    <name type="scientific">Achlya hypogyna</name>
    <name type="common">Oomycete</name>
    <name type="synonym">Protoachlya hypogyna</name>
    <dbReference type="NCBI Taxonomy" id="1202772"/>
    <lineage>
        <taxon>Eukaryota</taxon>
        <taxon>Sar</taxon>
        <taxon>Stramenopiles</taxon>
        <taxon>Oomycota</taxon>
        <taxon>Saprolegniomycetes</taxon>
        <taxon>Saprolegniales</taxon>
        <taxon>Achlyaceae</taxon>
        <taxon>Achlya</taxon>
    </lineage>
</organism>
<keyword evidence="2" id="KW-1185">Reference proteome</keyword>